<reference evidence="1 2" key="1">
    <citation type="submission" date="2016-02" db="EMBL/GenBank/DDBJ databases">
        <title>Genome analysis of coral dinoflagellate symbionts highlights evolutionary adaptations to a symbiotic lifestyle.</title>
        <authorList>
            <person name="Aranda M."/>
            <person name="Li Y."/>
            <person name="Liew Y.J."/>
            <person name="Baumgarten S."/>
            <person name="Simakov O."/>
            <person name="Wilson M."/>
            <person name="Piel J."/>
            <person name="Ashoor H."/>
            <person name="Bougouffa S."/>
            <person name="Bajic V.B."/>
            <person name="Ryu T."/>
            <person name="Ravasi T."/>
            <person name="Bayer T."/>
            <person name="Micklem G."/>
            <person name="Kim H."/>
            <person name="Bhak J."/>
            <person name="Lajeunesse T.C."/>
            <person name="Voolstra C.R."/>
        </authorList>
    </citation>
    <scope>NUCLEOTIDE SEQUENCE [LARGE SCALE GENOMIC DNA]</scope>
    <source>
        <strain evidence="1 2">CCMP2467</strain>
    </source>
</reference>
<dbReference type="AlphaFoldDB" id="A0A1Q9E460"/>
<protein>
    <submittedName>
        <fullName evidence="1">Uncharacterized protein</fullName>
    </submittedName>
</protein>
<comment type="caution">
    <text evidence="1">The sequence shown here is derived from an EMBL/GenBank/DDBJ whole genome shotgun (WGS) entry which is preliminary data.</text>
</comment>
<evidence type="ECO:0000313" key="1">
    <source>
        <dbReference type="EMBL" id="OLQ02214.1"/>
    </source>
</evidence>
<organism evidence="1 2">
    <name type="scientific">Symbiodinium microadriaticum</name>
    <name type="common">Dinoflagellate</name>
    <name type="synonym">Zooxanthella microadriatica</name>
    <dbReference type="NCBI Taxonomy" id="2951"/>
    <lineage>
        <taxon>Eukaryota</taxon>
        <taxon>Sar</taxon>
        <taxon>Alveolata</taxon>
        <taxon>Dinophyceae</taxon>
        <taxon>Suessiales</taxon>
        <taxon>Symbiodiniaceae</taxon>
        <taxon>Symbiodinium</taxon>
    </lineage>
</organism>
<gene>
    <name evidence="1" type="ORF">AK812_SmicGene14936</name>
</gene>
<dbReference type="Proteomes" id="UP000186817">
    <property type="component" value="Unassembled WGS sequence"/>
</dbReference>
<keyword evidence="2" id="KW-1185">Reference proteome</keyword>
<evidence type="ECO:0000313" key="2">
    <source>
        <dbReference type="Proteomes" id="UP000186817"/>
    </source>
</evidence>
<accession>A0A1Q9E460</accession>
<name>A0A1Q9E460_SYMMI</name>
<sequence length="382" mass="41954">MEKACCVCGRKYHAAVHGTEQLAVAAARGWKTQPATAGFCNRACCLVVSLVRTKSQLTMLVVLKFAADRLYFWVLGDMGGERNPEREAQVRTLVRLAQANGLGAIAENASRAKVHALAGELLALQLSQEVQAQVQSAVDTYKASFRSAPGEGEVATVPDDPAQPCPAAPKQKTWKFSAVQLTYNSSQGDFASLDEVVLESLFGRFITFLQALARDLHGAGASATMERSSPVQVHLHAYLHLTQPFHRRGRDALLPFTFEGSHPHVTPNVASGKAYMGAVRFGHFYVVVDKIGTLLLGCYCCAVRGTWGKLRPKILLEILRFFWRSCGCRGEQERFVRFGSPFAFRFLAFLKRIIGSGRISEGLDDDLTSPGRDVITWVLAEY</sequence>
<dbReference type="EMBL" id="LSRX01000270">
    <property type="protein sequence ID" value="OLQ02214.1"/>
    <property type="molecule type" value="Genomic_DNA"/>
</dbReference>
<proteinExistence type="predicted"/>